<reference evidence="2 3" key="1">
    <citation type="submission" date="2022-10" db="EMBL/GenBank/DDBJ databases">
        <title>Roseococcus glaciei nov., sp. nov., isolated from glacier.</title>
        <authorList>
            <person name="Liu Q."/>
            <person name="Xin Y.-H."/>
        </authorList>
    </citation>
    <scope>NUCLEOTIDE SEQUENCE [LARGE SCALE GENOMIC DNA]</scope>
    <source>
        <strain evidence="2 3">MDT2-1-1</strain>
    </source>
</reference>
<protein>
    <submittedName>
        <fullName evidence="2">DUF1467 family protein</fullName>
    </submittedName>
</protein>
<evidence type="ECO:0000313" key="2">
    <source>
        <dbReference type="EMBL" id="MCW8084844.1"/>
    </source>
</evidence>
<feature type="transmembrane region" description="Helical" evidence="1">
    <location>
        <begin position="7"/>
        <end position="26"/>
    </location>
</feature>
<name>A0ABT3NRQ5_9PROT</name>
<evidence type="ECO:0000313" key="3">
    <source>
        <dbReference type="Proteomes" id="UP001526430"/>
    </source>
</evidence>
<gene>
    <name evidence="2" type="ORF">OF850_04325</name>
</gene>
<organism evidence="2 3">
    <name type="scientific">Sabulicella glaciei</name>
    <dbReference type="NCBI Taxonomy" id="2984948"/>
    <lineage>
        <taxon>Bacteria</taxon>
        <taxon>Pseudomonadati</taxon>
        <taxon>Pseudomonadota</taxon>
        <taxon>Alphaproteobacteria</taxon>
        <taxon>Acetobacterales</taxon>
        <taxon>Acetobacteraceae</taxon>
        <taxon>Sabulicella</taxon>
    </lineage>
</organism>
<comment type="caution">
    <text evidence="2">The sequence shown here is derived from an EMBL/GenBank/DDBJ whole genome shotgun (WGS) entry which is preliminary data.</text>
</comment>
<feature type="transmembrane region" description="Helical" evidence="1">
    <location>
        <begin position="51"/>
        <end position="69"/>
    </location>
</feature>
<accession>A0ABT3NRQ5</accession>
<keyword evidence="1" id="KW-0812">Transmembrane</keyword>
<dbReference type="EMBL" id="JAPFQI010000001">
    <property type="protein sequence ID" value="MCW8084844.1"/>
    <property type="molecule type" value="Genomic_DNA"/>
</dbReference>
<proteinExistence type="predicted"/>
<dbReference type="RefSeq" id="WP_301588593.1">
    <property type="nucleotide sequence ID" value="NZ_JAPFQI010000001.1"/>
</dbReference>
<dbReference type="Pfam" id="PF07330">
    <property type="entry name" value="DUF1467"/>
    <property type="match status" value="1"/>
</dbReference>
<dbReference type="Proteomes" id="UP001526430">
    <property type="component" value="Unassembled WGS sequence"/>
</dbReference>
<dbReference type="InterPro" id="IPR009935">
    <property type="entry name" value="DUF1467"/>
</dbReference>
<keyword evidence="1" id="KW-1133">Transmembrane helix</keyword>
<sequence>MGWFIGFVVYSLVWWTLLFCVLPIGVKPEEGRLEEGGWRGAPATPQLGRKIIWTTILSTVIWLAIYALIESDLISFRRGWLAIPD</sequence>
<keyword evidence="1" id="KW-0472">Membrane</keyword>
<evidence type="ECO:0000256" key="1">
    <source>
        <dbReference type="SAM" id="Phobius"/>
    </source>
</evidence>
<keyword evidence="3" id="KW-1185">Reference proteome</keyword>